<dbReference type="Pfam" id="PF00076">
    <property type="entry name" value="RRM_1"/>
    <property type="match status" value="2"/>
</dbReference>
<evidence type="ECO:0000256" key="2">
    <source>
        <dbReference type="PROSITE-ProRule" id="PRU00176"/>
    </source>
</evidence>
<evidence type="ECO:0000313" key="5">
    <source>
        <dbReference type="EMBL" id="GAN06106.1"/>
    </source>
</evidence>
<feature type="compositionally biased region" description="Low complexity" evidence="3">
    <location>
        <begin position="1"/>
        <end position="11"/>
    </location>
</feature>
<feature type="compositionally biased region" description="Basic and acidic residues" evidence="3">
    <location>
        <begin position="355"/>
        <end position="385"/>
    </location>
</feature>
<proteinExistence type="predicted"/>
<reference evidence="5" key="1">
    <citation type="submission" date="2014-09" db="EMBL/GenBank/DDBJ databases">
        <title>Draft genome sequence of an oleaginous Mucoromycotina fungus Mucor ambiguus NBRC6742.</title>
        <authorList>
            <person name="Takeda I."/>
            <person name="Yamane N."/>
            <person name="Morita T."/>
            <person name="Tamano K."/>
            <person name="Machida M."/>
            <person name="Baker S."/>
            <person name="Koike H."/>
        </authorList>
    </citation>
    <scope>NUCLEOTIDE SEQUENCE</scope>
    <source>
        <strain evidence="5">NBRC 6742</strain>
    </source>
</reference>
<dbReference type="GO" id="GO:0005634">
    <property type="term" value="C:nucleus"/>
    <property type="evidence" value="ECO:0007669"/>
    <property type="project" value="TreeGrafter"/>
</dbReference>
<accession>A0A0C9M7K1</accession>
<protein>
    <submittedName>
        <fullName evidence="5">RNP domain-containing protein</fullName>
    </submittedName>
</protein>
<dbReference type="InterPro" id="IPR035979">
    <property type="entry name" value="RBD_domain_sf"/>
</dbReference>
<feature type="domain" description="RRM" evidence="4">
    <location>
        <begin position="32"/>
        <end position="108"/>
    </location>
</feature>
<evidence type="ECO:0000259" key="4">
    <source>
        <dbReference type="PROSITE" id="PS50102"/>
    </source>
</evidence>
<dbReference type="PANTHER" id="PTHR48025:SF1">
    <property type="entry name" value="RRM DOMAIN-CONTAINING PROTEIN"/>
    <property type="match status" value="1"/>
</dbReference>
<gene>
    <name evidence="5" type="ORF">MAM1_0112d05583</name>
</gene>
<feature type="region of interest" description="Disordered" evidence="3">
    <location>
        <begin position="229"/>
        <end position="314"/>
    </location>
</feature>
<dbReference type="EMBL" id="DF836401">
    <property type="protein sequence ID" value="GAN06106.1"/>
    <property type="molecule type" value="Genomic_DNA"/>
</dbReference>
<organism evidence="5">
    <name type="scientific">Mucor ambiguus</name>
    <dbReference type="NCBI Taxonomy" id="91626"/>
    <lineage>
        <taxon>Eukaryota</taxon>
        <taxon>Fungi</taxon>
        <taxon>Fungi incertae sedis</taxon>
        <taxon>Mucoromycota</taxon>
        <taxon>Mucoromycotina</taxon>
        <taxon>Mucoromycetes</taxon>
        <taxon>Mucorales</taxon>
        <taxon>Mucorineae</taxon>
        <taxon>Mucoraceae</taxon>
        <taxon>Mucor</taxon>
    </lineage>
</organism>
<feature type="region of interest" description="Disordered" evidence="3">
    <location>
        <begin position="337"/>
        <end position="397"/>
    </location>
</feature>
<dbReference type="SMART" id="SM00360">
    <property type="entry name" value="RRM"/>
    <property type="match status" value="2"/>
</dbReference>
<dbReference type="OrthoDB" id="439808at2759"/>
<dbReference type="AlphaFoldDB" id="A0A0C9M7K1"/>
<sequence length="397" mass="42505">MSSSPTATTPTTEKKPGAPSTTSSAVPEEELFKVFVGNLSFSTTDESLEAFFGQAGKVLETIISKQGRRPRGYGFVGYGTAAEAEKAIANLDKKELDGREISVQLAKPREPKPVGEKKKKKRNNKKSRKAADEGTPSEESVDPISSVETSREVPAEPKPKTTVFVANLPLDLKVDGLSDLFKAYQVESTLVAIKRNGGSKGYGFVELKTVDEMNKVLKEFGEVEVDGRVLHISAATSEKNTERKPKAKKAKAEPAAVSDGEQESKPKKSSRNRKSANKKKAAAAKEKEGVEAAKEAQEAVVQLKESDGVEAAHQAQDAVLELKEKDGANAAHKAHDAVKDLKKEDGAKAANKAQDAVKELKKEDGVDAAHDAQDAVKDLNNKDGVKTATTATDAVKK</sequence>
<dbReference type="Gene3D" id="3.30.70.330">
    <property type="match status" value="2"/>
</dbReference>
<evidence type="ECO:0000256" key="1">
    <source>
        <dbReference type="ARBA" id="ARBA00022884"/>
    </source>
</evidence>
<feature type="region of interest" description="Disordered" evidence="3">
    <location>
        <begin position="1"/>
        <end position="27"/>
    </location>
</feature>
<dbReference type="InterPro" id="IPR012677">
    <property type="entry name" value="Nucleotide-bd_a/b_plait_sf"/>
</dbReference>
<dbReference type="InterPro" id="IPR050502">
    <property type="entry name" value="Euk_RNA-bind_prot"/>
</dbReference>
<keyword evidence="1 2" id="KW-0694">RNA-binding</keyword>
<evidence type="ECO:0000313" key="6">
    <source>
        <dbReference type="Proteomes" id="UP000053815"/>
    </source>
</evidence>
<dbReference type="InterPro" id="IPR000504">
    <property type="entry name" value="RRM_dom"/>
</dbReference>
<feature type="region of interest" description="Disordered" evidence="3">
    <location>
        <begin position="99"/>
        <end position="162"/>
    </location>
</feature>
<feature type="compositionally biased region" description="Basic and acidic residues" evidence="3">
    <location>
        <begin position="337"/>
        <end position="347"/>
    </location>
</feature>
<feature type="compositionally biased region" description="Basic residues" evidence="3">
    <location>
        <begin position="267"/>
        <end position="282"/>
    </location>
</feature>
<name>A0A0C9M7K1_9FUNG</name>
<feature type="compositionally biased region" description="Basic and acidic residues" evidence="3">
    <location>
        <begin position="149"/>
        <end position="159"/>
    </location>
</feature>
<dbReference type="PROSITE" id="PS50102">
    <property type="entry name" value="RRM"/>
    <property type="match status" value="2"/>
</dbReference>
<dbReference type="PANTHER" id="PTHR48025">
    <property type="entry name" value="OS02G0815200 PROTEIN"/>
    <property type="match status" value="1"/>
</dbReference>
<feature type="compositionally biased region" description="Basic and acidic residues" evidence="3">
    <location>
        <begin position="107"/>
        <end position="116"/>
    </location>
</feature>
<dbReference type="Proteomes" id="UP000053815">
    <property type="component" value="Unassembled WGS sequence"/>
</dbReference>
<dbReference type="STRING" id="91626.A0A0C9M7K1"/>
<feature type="compositionally biased region" description="Low complexity" evidence="3">
    <location>
        <begin position="386"/>
        <end position="397"/>
    </location>
</feature>
<feature type="compositionally biased region" description="Basic residues" evidence="3">
    <location>
        <begin position="117"/>
        <end position="128"/>
    </location>
</feature>
<feature type="compositionally biased region" description="Basic and acidic residues" evidence="3">
    <location>
        <begin position="283"/>
        <end position="297"/>
    </location>
</feature>
<evidence type="ECO:0000256" key="3">
    <source>
        <dbReference type="SAM" id="MobiDB-lite"/>
    </source>
</evidence>
<dbReference type="CDD" id="cd00590">
    <property type="entry name" value="RRM_SF"/>
    <property type="match status" value="1"/>
</dbReference>
<dbReference type="SUPFAM" id="SSF54928">
    <property type="entry name" value="RNA-binding domain, RBD"/>
    <property type="match status" value="2"/>
</dbReference>
<feature type="domain" description="RRM" evidence="4">
    <location>
        <begin position="161"/>
        <end position="237"/>
    </location>
</feature>
<keyword evidence="6" id="KW-1185">Reference proteome</keyword>
<dbReference type="GO" id="GO:0003729">
    <property type="term" value="F:mRNA binding"/>
    <property type="evidence" value="ECO:0007669"/>
    <property type="project" value="TreeGrafter"/>
</dbReference>